<keyword evidence="1" id="KW-0521">NADP</keyword>
<dbReference type="CDD" id="cd05236">
    <property type="entry name" value="FAR-N_SDR_e"/>
    <property type="match status" value="1"/>
</dbReference>
<dbReference type="GeneID" id="89968580"/>
<name>A0AAV9NQU6_9EURO</name>
<dbReference type="PANTHER" id="PTHR11011">
    <property type="entry name" value="MALE STERILITY PROTEIN 2-RELATED"/>
    <property type="match status" value="1"/>
</dbReference>
<comment type="function">
    <text evidence="1">Catalyzes the reduction of fatty acyl-CoA to fatty alcohols.</text>
</comment>
<dbReference type="Gene3D" id="3.40.50.720">
    <property type="entry name" value="NAD(P)-binding Rossmann-like Domain"/>
    <property type="match status" value="1"/>
</dbReference>
<keyword evidence="1" id="KW-0560">Oxidoreductase</keyword>
<evidence type="ECO:0000313" key="3">
    <source>
        <dbReference type="EMBL" id="KAK5064525.1"/>
    </source>
</evidence>
<keyword evidence="1" id="KW-0444">Lipid biosynthesis</keyword>
<proteinExistence type="inferred from homology"/>
<accession>A0AAV9NQU6</accession>
<comment type="caution">
    <text evidence="3">The sequence shown here is derived from an EMBL/GenBank/DDBJ whole genome shotgun (WGS) entry which is preliminary data.</text>
</comment>
<dbReference type="SUPFAM" id="SSF51735">
    <property type="entry name" value="NAD(P)-binding Rossmann-fold domains"/>
    <property type="match status" value="1"/>
</dbReference>
<comment type="similarity">
    <text evidence="1">Belongs to the fatty acyl-CoA reductase family.</text>
</comment>
<dbReference type="EC" id="1.2.1.84" evidence="1"/>
<protein>
    <recommendedName>
        <fullName evidence="1">Fatty acyl-CoA reductase</fullName>
        <ecNumber evidence="1">1.2.1.84</ecNumber>
    </recommendedName>
</protein>
<sequence length="457" mass="51341">MFTPQPSTIFLTGTTGFLGKVVLEELIRRREDYHLQKIIVLLRPSNTLCAQDRFYSEVASSPCFSMLHSQWQEKVEVVQGDLTQTNCGLSPETLQRICREVTHIINCAACVAFDLPLANAAIANVGSALNLMSLARSCFNLLAMVTTSTSYVAPFTESPIPATLAPLPYSPAALYQDILDGKIDEATILKQTHYPNTYTLTKCLAEHIYLSQKDLPLTIVRPSIISCAWRYPCPGWIDSKAAVAGFVALMGMGYLRVVDGKNESILDVVPVDVVANDIIREVQLISFHQSRWSDTSSGDTIVSPSCCSIVHSVAGVKRGLKIEMLASTVTRYFERIHRAQAPGKSRRPCLKYLGQRNIIFYMHDFMAQRLPLCLTSLYFHATRNPKMARKTQSLSRVLQKMNTLFPYYTNRTFDFEPSVWFLDANPLAYGLEKEDSFTPEKYAVRICEGVREHLLRI</sequence>
<feature type="domain" description="Thioester reductase (TE)" evidence="2">
    <location>
        <begin position="11"/>
        <end position="278"/>
    </location>
</feature>
<reference evidence="3 4" key="1">
    <citation type="submission" date="2023-08" db="EMBL/GenBank/DDBJ databases">
        <title>Black Yeasts Isolated from many extreme environments.</title>
        <authorList>
            <person name="Coleine C."/>
            <person name="Stajich J.E."/>
            <person name="Selbmann L."/>
        </authorList>
    </citation>
    <scope>NUCLEOTIDE SEQUENCE [LARGE SCALE GENOMIC DNA]</scope>
    <source>
        <strain evidence="3 4">CCFEE 5792</strain>
    </source>
</reference>
<evidence type="ECO:0000259" key="2">
    <source>
        <dbReference type="Pfam" id="PF07993"/>
    </source>
</evidence>
<dbReference type="InterPro" id="IPR013120">
    <property type="entry name" value="FAR_NAD-bd"/>
</dbReference>
<keyword evidence="4" id="KW-1185">Reference proteome</keyword>
<evidence type="ECO:0000313" key="4">
    <source>
        <dbReference type="Proteomes" id="UP001358417"/>
    </source>
</evidence>
<dbReference type="GO" id="GO:0080019">
    <property type="term" value="F:alcohol-forming very long-chain fatty acyl-CoA reductase activity"/>
    <property type="evidence" value="ECO:0007669"/>
    <property type="project" value="InterPro"/>
</dbReference>
<keyword evidence="1" id="KW-0443">Lipid metabolism</keyword>
<dbReference type="RefSeq" id="XP_064711849.1">
    <property type="nucleotide sequence ID" value="XM_064843989.1"/>
</dbReference>
<dbReference type="InterPro" id="IPR026055">
    <property type="entry name" value="FAR"/>
</dbReference>
<gene>
    <name evidence="3" type="ORF">LTR84_000358</name>
</gene>
<dbReference type="EMBL" id="JAVRRD010000001">
    <property type="protein sequence ID" value="KAK5064525.1"/>
    <property type="molecule type" value="Genomic_DNA"/>
</dbReference>
<organism evidence="3 4">
    <name type="scientific">Exophiala bonariae</name>
    <dbReference type="NCBI Taxonomy" id="1690606"/>
    <lineage>
        <taxon>Eukaryota</taxon>
        <taxon>Fungi</taxon>
        <taxon>Dikarya</taxon>
        <taxon>Ascomycota</taxon>
        <taxon>Pezizomycotina</taxon>
        <taxon>Eurotiomycetes</taxon>
        <taxon>Chaetothyriomycetidae</taxon>
        <taxon>Chaetothyriales</taxon>
        <taxon>Herpotrichiellaceae</taxon>
        <taxon>Exophiala</taxon>
    </lineage>
</organism>
<dbReference type="AlphaFoldDB" id="A0AAV9NQU6"/>
<dbReference type="InterPro" id="IPR036291">
    <property type="entry name" value="NAD(P)-bd_dom_sf"/>
</dbReference>
<dbReference type="GO" id="GO:0102965">
    <property type="term" value="F:alcohol-forming long-chain fatty acyl-CoA reductase activity"/>
    <property type="evidence" value="ECO:0007669"/>
    <property type="project" value="UniProtKB-EC"/>
</dbReference>
<dbReference type="Proteomes" id="UP001358417">
    <property type="component" value="Unassembled WGS sequence"/>
</dbReference>
<evidence type="ECO:0000256" key="1">
    <source>
        <dbReference type="RuleBase" id="RU363097"/>
    </source>
</evidence>
<dbReference type="Pfam" id="PF07993">
    <property type="entry name" value="NAD_binding_4"/>
    <property type="match status" value="1"/>
</dbReference>
<dbReference type="GO" id="GO:0006629">
    <property type="term" value="P:lipid metabolic process"/>
    <property type="evidence" value="ECO:0007669"/>
    <property type="project" value="UniProtKB-KW"/>
</dbReference>
<comment type="catalytic activity">
    <reaction evidence="1">
        <text>a long-chain fatty acyl-CoA + 2 NADPH + 2 H(+) = a long-chain primary fatty alcohol + 2 NADP(+) + CoA</text>
        <dbReference type="Rhea" id="RHEA:52716"/>
        <dbReference type="ChEBI" id="CHEBI:15378"/>
        <dbReference type="ChEBI" id="CHEBI:57287"/>
        <dbReference type="ChEBI" id="CHEBI:57783"/>
        <dbReference type="ChEBI" id="CHEBI:58349"/>
        <dbReference type="ChEBI" id="CHEBI:77396"/>
        <dbReference type="ChEBI" id="CHEBI:83139"/>
        <dbReference type="EC" id="1.2.1.84"/>
    </reaction>
</comment>